<protein>
    <submittedName>
        <fullName evidence="1">Uncharacterized protein</fullName>
    </submittedName>
</protein>
<dbReference type="AlphaFoldDB" id="A0A101M1R6"/>
<name>A0A101M1R6_PICGL</name>
<organism evidence="1">
    <name type="scientific">Picea glauca</name>
    <name type="common">White spruce</name>
    <name type="synonym">Pinus glauca</name>
    <dbReference type="NCBI Taxonomy" id="3330"/>
    <lineage>
        <taxon>Eukaryota</taxon>
        <taxon>Viridiplantae</taxon>
        <taxon>Streptophyta</taxon>
        <taxon>Embryophyta</taxon>
        <taxon>Tracheophyta</taxon>
        <taxon>Spermatophyta</taxon>
        <taxon>Pinopsida</taxon>
        <taxon>Pinidae</taxon>
        <taxon>Conifers I</taxon>
        <taxon>Pinales</taxon>
        <taxon>Pinaceae</taxon>
        <taxon>Picea</taxon>
    </lineage>
</organism>
<sequence>MTSSSSSELVRRTVLSPSRNYRYLSLLETSYVNLLETSYMNLLESSAQRKRLCPRTKGEFLLLTCSPIPPLELTRKISCLNLVLPLFQGEGRSLIAY</sequence>
<geneLocation type="mitochondrion" evidence="1"/>
<evidence type="ECO:0000313" key="1">
    <source>
        <dbReference type="EMBL" id="KUM49290.1"/>
    </source>
</evidence>
<reference evidence="1" key="1">
    <citation type="journal article" date="2015" name="Genome Biol. Evol.">
        <title>Organellar Genomes of White Spruce (Picea glauca): Assembly and Annotation.</title>
        <authorList>
            <person name="Jackman S.D."/>
            <person name="Warren R.L."/>
            <person name="Gibb E.A."/>
            <person name="Vandervalk B.P."/>
            <person name="Mohamadi H."/>
            <person name="Chu J."/>
            <person name="Raymond A."/>
            <person name="Pleasance S."/>
            <person name="Coope R."/>
            <person name="Wildung M.R."/>
            <person name="Ritland C.E."/>
            <person name="Bousquet J."/>
            <person name="Jones S.J."/>
            <person name="Bohlmann J."/>
            <person name="Birol I."/>
        </authorList>
    </citation>
    <scope>NUCLEOTIDE SEQUENCE [LARGE SCALE GENOMIC DNA]</scope>
    <source>
        <tissue evidence="1">Flushing bud</tissue>
    </source>
</reference>
<proteinExistence type="predicted"/>
<gene>
    <name evidence="1" type="ORF">ABT39_MTgene3839</name>
</gene>
<accession>A0A101M1R6</accession>
<comment type="caution">
    <text evidence="1">The sequence shown here is derived from an EMBL/GenBank/DDBJ whole genome shotgun (WGS) entry which is preliminary data.</text>
</comment>
<keyword evidence="1" id="KW-0496">Mitochondrion</keyword>
<dbReference type="EMBL" id="LKAM01000003">
    <property type="protein sequence ID" value="KUM49290.1"/>
    <property type="molecule type" value="Genomic_DNA"/>
</dbReference>